<dbReference type="EMBL" id="QRHA01000006">
    <property type="protein sequence ID" value="RDV25497.1"/>
    <property type="molecule type" value="Genomic_DNA"/>
</dbReference>
<dbReference type="PANTHER" id="PTHR43135:SF3">
    <property type="entry name" value="ALPHA-D-RIBOSE 1-METHYLPHOSPHONATE 5-TRIPHOSPHATE DIPHOSPHATASE"/>
    <property type="match status" value="1"/>
</dbReference>
<dbReference type="SUPFAM" id="SSF51556">
    <property type="entry name" value="Metallo-dependent hydrolases"/>
    <property type="match status" value="1"/>
</dbReference>
<dbReference type="Pfam" id="PF01979">
    <property type="entry name" value="Amidohydro_1"/>
    <property type="match status" value="1"/>
</dbReference>
<dbReference type="Proteomes" id="UP000256561">
    <property type="component" value="Unassembled WGS sequence"/>
</dbReference>
<dbReference type="Gene3D" id="2.30.40.10">
    <property type="entry name" value="Urease, subunit C, domain 1"/>
    <property type="match status" value="2"/>
</dbReference>
<proteinExistence type="predicted"/>
<dbReference type="InterPro" id="IPR011059">
    <property type="entry name" value="Metal-dep_hydrolase_composite"/>
</dbReference>
<organism evidence="2 3">
    <name type="scientific">Alteromonas aestuariivivens</name>
    <dbReference type="NCBI Taxonomy" id="1938339"/>
    <lineage>
        <taxon>Bacteria</taxon>
        <taxon>Pseudomonadati</taxon>
        <taxon>Pseudomonadota</taxon>
        <taxon>Gammaproteobacteria</taxon>
        <taxon>Alteromonadales</taxon>
        <taxon>Alteromonadaceae</taxon>
        <taxon>Alteromonas/Salinimonas group</taxon>
        <taxon>Alteromonas</taxon>
    </lineage>
</organism>
<dbReference type="PANTHER" id="PTHR43135">
    <property type="entry name" value="ALPHA-D-RIBOSE 1-METHYLPHOSPHONATE 5-TRIPHOSPHATE DIPHOSPHATASE"/>
    <property type="match status" value="1"/>
</dbReference>
<gene>
    <name evidence="2" type="ORF">DXV75_09360</name>
</gene>
<dbReference type="InterPro" id="IPR051781">
    <property type="entry name" value="Metallo-dep_Hydrolase"/>
</dbReference>
<evidence type="ECO:0000313" key="3">
    <source>
        <dbReference type="Proteomes" id="UP000256561"/>
    </source>
</evidence>
<dbReference type="InterPro" id="IPR006680">
    <property type="entry name" value="Amidohydro-rel"/>
</dbReference>
<dbReference type="AlphaFoldDB" id="A0A3D8M7H1"/>
<dbReference type="GO" id="GO:0016810">
    <property type="term" value="F:hydrolase activity, acting on carbon-nitrogen (but not peptide) bonds"/>
    <property type="evidence" value="ECO:0007669"/>
    <property type="project" value="InterPro"/>
</dbReference>
<dbReference type="OrthoDB" id="6190564at2"/>
<feature type="domain" description="Amidohydrolase-related" evidence="1">
    <location>
        <begin position="354"/>
        <end position="697"/>
    </location>
</feature>
<dbReference type="InterPro" id="IPR032466">
    <property type="entry name" value="Metal_Hydrolase"/>
</dbReference>
<dbReference type="SUPFAM" id="SSF51338">
    <property type="entry name" value="Composite domain of metallo-dependent hydrolases"/>
    <property type="match status" value="1"/>
</dbReference>
<name>A0A3D8M7H1_9ALTE</name>
<protein>
    <submittedName>
        <fullName evidence="2">Amidohydrolase</fullName>
    </submittedName>
</protein>
<accession>A0A3D8M7H1</accession>
<keyword evidence="3" id="KW-1185">Reference proteome</keyword>
<evidence type="ECO:0000259" key="1">
    <source>
        <dbReference type="Pfam" id="PF01979"/>
    </source>
</evidence>
<reference evidence="3" key="1">
    <citation type="submission" date="2018-08" db="EMBL/GenBank/DDBJ databases">
        <authorList>
            <person name="Zhang J."/>
            <person name="Du Z.-J."/>
        </authorList>
    </citation>
    <scope>NUCLEOTIDE SEQUENCE [LARGE SCALE GENOMIC DNA]</scope>
    <source>
        <strain evidence="3">KCTC 52655</strain>
    </source>
</reference>
<sequence length="724" mass="80427">MYFYTLLSARWCGRNERPLTARFRIRSILQKPFDSSTVKGPTMRPLNSHGAAGLLLAFGLAIAFPQYVMAQAGQSQITAGDTVEIDYYNDKGLAGHQQVTWMRSNQVSSSFKLAWNNRRWELEEQYTLDKNGYPVKIQISGTAPFGDSIEEQFEWNDGNASWQSRAQDDQIRLPQNQFYVPVDTFVMTVLINALLQDSDGTIDTLPSGSVHLEKLHTTSVNHKGTTASVSLYALTGLDLTPTFIWLDGKNHFFAWNISGWMKGIRSGWGLETFEQLDNITQKAELEYYQSLSARLTNTLNQPLVLAHARVLDVENRRVLDDHDVLVEDGKIVQIGQGIQVGEGAQVIDVKGKTLIPGLWDMHAHLSKDQGFSYLAAGVTSVRDIGNSPDNMAQIETLFGHQILGPRIYKAGFIDKQSDYSAGTGITVETLDEAKEAVDWYADNGYLQIKTYSSMDPAWMKELAGHVHARGLRLSGHIPAFMTADQAVDAGFDEIQHINMLFLNFLADDKVDTRKRLRFSLIGDRAHELDLQSPSVQAFVEKLAQNGIEVDLTVSTFRTLLLTRNKAIDPEYADIADHLPANLVRQFMKATMNVEDDAMDSNYRQSAEALMAMTKLLFDKGVPILPGTDYFSGFTLIRELELYAMAGIPPMEVLRIGTLNSASVVGAAQSSGSIAEGKVADLVLIDGNPLENMADLRKATLVIQGDKLYYPSQLHQSIGVKPFVD</sequence>
<evidence type="ECO:0000313" key="2">
    <source>
        <dbReference type="EMBL" id="RDV25497.1"/>
    </source>
</evidence>
<dbReference type="Gene3D" id="3.20.20.140">
    <property type="entry name" value="Metal-dependent hydrolases"/>
    <property type="match status" value="2"/>
</dbReference>
<comment type="caution">
    <text evidence="2">The sequence shown here is derived from an EMBL/GenBank/DDBJ whole genome shotgun (WGS) entry which is preliminary data.</text>
</comment>
<keyword evidence="2" id="KW-0378">Hydrolase</keyword>